<protein>
    <submittedName>
        <fullName evidence="1">Uncharacterized protein</fullName>
    </submittedName>
</protein>
<keyword evidence="2" id="KW-1185">Reference proteome</keyword>
<dbReference type="EMBL" id="JAYMGO010000007">
    <property type="protein sequence ID" value="KAL1272165.1"/>
    <property type="molecule type" value="Genomic_DNA"/>
</dbReference>
<comment type="caution">
    <text evidence="1">The sequence shown here is derived from an EMBL/GenBank/DDBJ whole genome shotgun (WGS) entry which is preliminary data.</text>
</comment>
<gene>
    <name evidence="1" type="ORF">QQF64_031181</name>
</gene>
<reference evidence="1 2" key="1">
    <citation type="submission" date="2023-09" db="EMBL/GenBank/DDBJ databases">
        <authorList>
            <person name="Wang M."/>
        </authorList>
    </citation>
    <scope>NUCLEOTIDE SEQUENCE [LARGE SCALE GENOMIC DNA]</scope>
    <source>
        <strain evidence="1">GT-2023</strain>
        <tissue evidence="1">Liver</tissue>
    </source>
</reference>
<proteinExistence type="predicted"/>
<dbReference type="Proteomes" id="UP001558613">
    <property type="component" value="Unassembled WGS sequence"/>
</dbReference>
<accession>A0ABR3N5H1</accession>
<organism evidence="1 2">
    <name type="scientific">Cirrhinus molitorella</name>
    <name type="common">mud carp</name>
    <dbReference type="NCBI Taxonomy" id="172907"/>
    <lineage>
        <taxon>Eukaryota</taxon>
        <taxon>Metazoa</taxon>
        <taxon>Chordata</taxon>
        <taxon>Craniata</taxon>
        <taxon>Vertebrata</taxon>
        <taxon>Euteleostomi</taxon>
        <taxon>Actinopterygii</taxon>
        <taxon>Neopterygii</taxon>
        <taxon>Teleostei</taxon>
        <taxon>Ostariophysi</taxon>
        <taxon>Cypriniformes</taxon>
        <taxon>Cyprinidae</taxon>
        <taxon>Labeoninae</taxon>
        <taxon>Labeonini</taxon>
        <taxon>Cirrhinus</taxon>
    </lineage>
</organism>
<sequence>MLRNPDNYEAALGHLQAEGIRDVKGIKVQDPDDDVWQLTLQLKDVVDLVCAQKISVPQKWLFYTIPSVRSCLTYLMWQKTC</sequence>
<evidence type="ECO:0000313" key="2">
    <source>
        <dbReference type="Proteomes" id="UP001558613"/>
    </source>
</evidence>
<evidence type="ECO:0000313" key="1">
    <source>
        <dbReference type="EMBL" id="KAL1272165.1"/>
    </source>
</evidence>
<name>A0ABR3N5H1_9TELE</name>